<dbReference type="Pfam" id="PF00128">
    <property type="entry name" value="Alpha-amylase"/>
    <property type="match status" value="1"/>
</dbReference>
<dbReference type="GO" id="GO:0030980">
    <property type="term" value="P:alpha-glucan catabolic process"/>
    <property type="evidence" value="ECO:0007669"/>
    <property type="project" value="TreeGrafter"/>
</dbReference>
<dbReference type="RefSeq" id="WP_231816293.1">
    <property type="nucleotide sequence ID" value="NZ_JAJOZR010000014.1"/>
</dbReference>
<gene>
    <name evidence="2" type="primary">treY</name>
    <name evidence="2" type="ORF">LRX75_19345</name>
</gene>
<dbReference type="CDD" id="cd11336">
    <property type="entry name" value="AmyAc_MTSase"/>
    <property type="match status" value="1"/>
</dbReference>
<evidence type="ECO:0000313" key="3">
    <source>
        <dbReference type="Proteomes" id="UP001139089"/>
    </source>
</evidence>
<dbReference type="GO" id="GO:0005992">
    <property type="term" value="P:trehalose biosynthetic process"/>
    <property type="evidence" value="ECO:0007669"/>
    <property type="project" value="TreeGrafter"/>
</dbReference>
<dbReference type="InterPro" id="IPR006047">
    <property type="entry name" value="GH13_cat_dom"/>
</dbReference>
<dbReference type="NCBIfam" id="TIGR02401">
    <property type="entry name" value="trehalose_TreY"/>
    <property type="match status" value="1"/>
</dbReference>
<dbReference type="PANTHER" id="PTHR10357">
    <property type="entry name" value="ALPHA-AMYLASE FAMILY MEMBER"/>
    <property type="match status" value="1"/>
</dbReference>
<accession>A0A9X1NWH0</accession>
<dbReference type="InterPro" id="IPR017853">
    <property type="entry name" value="GH"/>
</dbReference>
<dbReference type="GO" id="GO:0047470">
    <property type="term" value="F:(1,4)-alpha-D-glucan 1-alpha-D-glucosylmutase activity"/>
    <property type="evidence" value="ECO:0007669"/>
    <property type="project" value="TreeGrafter"/>
</dbReference>
<dbReference type="Proteomes" id="UP001139089">
    <property type="component" value="Unassembled WGS sequence"/>
</dbReference>
<dbReference type="PANTHER" id="PTHR10357:SF216">
    <property type="entry name" value="MALTOOLIGOSYL TREHALOSE SYNTHASE-RELATED"/>
    <property type="match status" value="1"/>
</dbReference>
<organism evidence="2 3">
    <name type="scientific">Rhizobium quercicola</name>
    <dbReference type="NCBI Taxonomy" id="2901226"/>
    <lineage>
        <taxon>Bacteria</taxon>
        <taxon>Pseudomonadati</taxon>
        <taxon>Pseudomonadota</taxon>
        <taxon>Alphaproteobacteria</taxon>
        <taxon>Hyphomicrobiales</taxon>
        <taxon>Rhizobiaceae</taxon>
        <taxon>Rhizobium/Agrobacterium group</taxon>
        <taxon>Rhizobium</taxon>
    </lineage>
</organism>
<dbReference type="Gene3D" id="1.10.150.200">
    <property type="entry name" value="Maltooligosyl trehalose synthase, domain 3"/>
    <property type="match status" value="1"/>
</dbReference>
<feature type="domain" description="Glycosyl hydrolase family 13 catalytic" evidence="1">
    <location>
        <begin position="4"/>
        <end position="772"/>
    </location>
</feature>
<proteinExistence type="predicted"/>
<keyword evidence="3" id="KW-1185">Reference proteome</keyword>
<reference evidence="2" key="1">
    <citation type="submission" date="2021-12" db="EMBL/GenBank/DDBJ databases">
        <authorList>
            <person name="Li Y."/>
        </authorList>
    </citation>
    <scope>NUCLEOTIDE SEQUENCE</scope>
    <source>
        <strain evidence="2">DKSPLA3</strain>
    </source>
</reference>
<dbReference type="SMART" id="SM00642">
    <property type="entry name" value="Aamy"/>
    <property type="match status" value="1"/>
</dbReference>
<evidence type="ECO:0000313" key="2">
    <source>
        <dbReference type="EMBL" id="MCD7111196.1"/>
    </source>
</evidence>
<dbReference type="SUPFAM" id="SSF51445">
    <property type="entry name" value="(Trans)glycosidases"/>
    <property type="match status" value="1"/>
</dbReference>
<evidence type="ECO:0000259" key="1">
    <source>
        <dbReference type="SMART" id="SM00642"/>
    </source>
</evidence>
<dbReference type="AlphaFoldDB" id="A0A9X1NWH0"/>
<protein>
    <submittedName>
        <fullName evidence="2">Malto-oligosyltrehalose synthase</fullName>
    </submittedName>
</protein>
<name>A0A9X1NWH0_9HYPH</name>
<dbReference type="Gene3D" id="3.30.1590.10">
    <property type="entry name" value="Maltooligosyl trehalose synthase, domain 2"/>
    <property type="match status" value="1"/>
</dbReference>
<dbReference type="EMBL" id="JAJOZR010000014">
    <property type="protein sequence ID" value="MCD7111196.1"/>
    <property type="molecule type" value="Genomic_DNA"/>
</dbReference>
<dbReference type="InterPro" id="IPR013797">
    <property type="entry name" value="Maltooligo_trehalose_synth_4"/>
</dbReference>
<sequence>MTVPIATYRLQFRNGMTFDKAITLIDHWKALGISHLYASPIFAATDGSTHGYDVTDPNAFDAALGGREGFDRLSAALKAADLGLILDIVPNHMAASLENRWWRSVVEWGEQSPYAHYYDIDWSRPLTIAELGKSFDEALDDAEIEIRLDEAAGNLALGYYESNIPLHPSSYGAVLDGAPGTLGAKIAALAASASAQEDEAFHHTMQTLITGSSQTDRGALSAFLAGLPVERVKAAHEAQAFRLVHWKTAASDLSYRRFFEVAGLAGLRVEAPDVFDAAHRLVLELVKDGTVDGLRIDHVDGLADPEGYLKTLRAAVGPDVYLVVEKIIEEDERVPASWPIAGTTGYEFIAALAHLFTDSSQAKALDDAYAAFAGDTDYPSILTAAKQLMLDRNFEGEIKRLVALAGASVGETYDAKALEQALKALITAFPVYRTYGTRDALGADDRKILDGAAEEAAGMLSGESRKALDAIVVALSGATEGDAFEFRSRFQQVTGPIMAKAMEDTAFYRYHRLLALNEVGGNPAEEAMSIAHFHAAMQRRAAEQPHAITTTSTHDTKRGEDARARLYAISEAPDVWAKAVARWHAMNAGLIQTLADGPAPDPAVEWALYQALAGAWEGTSATPDAATLEAFKERFSAYVEKMLREAKERSDWSEVDETYEGAVQAFAAGLLSPDNKAFLGDFLKTVQPFAEAGLVNGLTQTLVKMTAPGVPDVYQGSERADFSLVDPDNRRMPDYEAMTTLLGKAEGFPFDAAARSSGQAKIGLTARLIAARRAHPALFQDGDYRALDVSGQGSGSVVAYARRLGETAAIVVAPCKVLTLLETGDLEHAFDAAQLSLPEDLAGRSYRNVLQGGSVAVGQTLALRELSGTPYILLITE</sequence>
<dbReference type="Gene3D" id="1.10.10.470">
    <property type="entry name" value="Maltooligosyl trehalose synthase, domain 4"/>
    <property type="match status" value="1"/>
</dbReference>
<dbReference type="InterPro" id="IPR012767">
    <property type="entry name" value="Trehalose_TreY"/>
</dbReference>
<comment type="caution">
    <text evidence="2">The sequence shown here is derived from an EMBL/GenBank/DDBJ whole genome shotgun (WGS) entry which is preliminary data.</text>
</comment>
<dbReference type="Gene3D" id="3.20.20.80">
    <property type="entry name" value="Glycosidases"/>
    <property type="match status" value="1"/>
</dbReference>